<dbReference type="AlphaFoldDB" id="A0A7L4URH5"/>
<reference evidence="9 10" key="1">
    <citation type="submission" date="2018-05" db="EMBL/GenBank/DDBJ databases">
        <title>Genomic Encyclopedia of Type Strains, Phase IV (KMG-IV): sequencing the most valuable type-strain genomes for metagenomic binning, comparative biology and taxonomic classification.</title>
        <authorList>
            <person name="Goeker M."/>
        </authorList>
    </citation>
    <scope>NUCLEOTIDE SEQUENCE [LARGE SCALE GENOMIC DNA]</scope>
    <source>
        <strain evidence="9 10">DSM 28579</strain>
    </source>
</reference>
<dbReference type="SMART" id="SM01211">
    <property type="entry name" value="GATase_5"/>
    <property type="match status" value="1"/>
</dbReference>
<dbReference type="PANTHER" id="PTHR10099">
    <property type="entry name" value="PHOSPHORIBOSYLFORMYLGLYCINAMIDINE SYNTHASE"/>
    <property type="match status" value="1"/>
</dbReference>
<evidence type="ECO:0000259" key="7">
    <source>
        <dbReference type="Pfam" id="PF02769"/>
    </source>
</evidence>
<feature type="domain" description="Phosphoribosylformylglycinamidine synthase linker" evidence="8">
    <location>
        <begin position="169"/>
        <end position="217"/>
    </location>
</feature>
<dbReference type="CDD" id="cd02203">
    <property type="entry name" value="PurL_repeat1"/>
    <property type="match status" value="1"/>
</dbReference>
<dbReference type="Gene3D" id="3.90.650.10">
    <property type="entry name" value="PurM-like C-terminal domain"/>
    <property type="match status" value="2"/>
</dbReference>
<dbReference type="InterPro" id="IPR010141">
    <property type="entry name" value="FGAM_synthase"/>
</dbReference>
<protein>
    <submittedName>
        <fullName evidence="9">Phosphoribosylformylglycinamidine synthase</fullName>
    </submittedName>
</protein>
<name>A0A7L4URH5_BALHA</name>
<dbReference type="Gene3D" id="1.10.8.750">
    <property type="entry name" value="Phosphoribosylformylglycinamidine synthase, linker domain"/>
    <property type="match status" value="1"/>
</dbReference>
<dbReference type="InterPro" id="IPR010918">
    <property type="entry name" value="PurM-like_C_dom"/>
</dbReference>
<evidence type="ECO:0000256" key="1">
    <source>
        <dbReference type="ARBA" id="ARBA00022598"/>
    </source>
</evidence>
<dbReference type="InterPro" id="IPR041609">
    <property type="entry name" value="PurL_linker"/>
</dbReference>
<dbReference type="GO" id="GO:0005737">
    <property type="term" value="C:cytoplasm"/>
    <property type="evidence" value="ECO:0007669"/>
    <property type="project" value="TreeGrafter"/>
</dbReference>
<evidence type="ECO:0000256" key="3">
    <source>
        <dbReference type="ARBA" id="ARBA00022741"/>
    </source>
</evidence>
<dbReference type="Gene3D" id="3.30.1330.10">
    <property type="entry name" value="PurM-like, N-terminal domain"/>
    <property type="match status" value="2"/>
</dbReference>
<comment type="caution">
    <text evidence="9">The sequence shown here is derived from an EMBL/GenBank/DDBJ whole genome shotgun (WGS) entry which is preliminary data.</text>
</comment>
<dbReference type="GO" id="GO:0006164">
    <property type="term" value="P:purine nucleotide biosynthetic process"/>
    <property type="evidence" value="ECO:0007669"/>
    <property type="project" value="UniProtKB-KW"/>
</dbReference>
<dbReference type="EMBL" id="QENZ01000003">
    <property type="protein sequence ID" value="PVX52378.1"/>
    <property type="molecule type" value="Genomic_DNA"/>
</dbReference>
<dbReference type="GO" id="GO:0004642">
    <property type="term" value="F:phosphoribosylformylglycinamidine synthase activity"/>
    <property type="evidence" value="ECO:0007669"/>
    <property type="project" value="TreeGrafter"/>
</dbReference>
<keyword evidence="5" id="KW-0067">ATP-binding</keyword>
<evidence type="ECO:0000256" key="5">
    <source>
        <dbReference type="ARBA" id="ARBA00022840"/>
    </source>
</evidence>
<dbReference type="OrthoDB" id="9804441at2"/>
<dbReference type="SUPFAM" id="SSF52317">
    <property type="entry name" value="Class I glutamine amidotransferase-like"/>
    <property type="match status" value="1"/>
</dbReference>
<proteinExistence type="predicted"/>
<dbReference type="Gene3D" id="3.40.50.880">
    <property type="match status" value="1"/>
</dbReference>
<dbReference type="Pfam" id="PF13507">
    <property type="entry name" value="GATase_5"/>
    <property type="match status" value="1"/>
</dbReference>
<keyword evidence="6" id="KW-0460">Magnesium</keyword>
<evidence type="ECO:0000256" key="6">
    <source>
        <dbReference type="ARBA" id="ARBA00022842"/>
    </source>
</evidence>
<dbReference type="CDD" id="cd01740">
    <property type="entry name" value="GATase1_FGAR_AT"/>
    <property type="match status" value="1"/>
</dbReference>
<dbReference type="SUPFAM" id="SSF56042">
    <property type="entry name" value="PurM C-terminal domain-like"/>
    <property type="match status" value="2"/>
</dbReference>
<organism evidence="9 10">
    <name type="scientific">Balneicella halophila</name>
    <dbReference type="NCBI Taxonomy" id="1537566"/>
    <lineage>
        <taxon>Bacteria</taxon>
        <taxon>Pseudomonadati</taxon>
        <taxon>Bacteroidota</taxon>
        <taxon>Bacteroidia</taxon>
        <taxon>Bacteroidales</taxon>
        <taxon>Balneicellaceae</taxon>
        <taxon>Balneicella</taxon>
    </lineage>
</organism>
<evidence type="ECO:0000256" key="4">
    <source>
        <dbReference type="ARBA" id="ARBA00022755"/>
    </source>
</evidence>
<feature type="domain" description="PurM-like C-terminal" evidence="7">
    <location>
        <begin position="427"/>
        <end position="580"/>
    </location>
</feature>
<dbReference type="CDD" id="cd02204">
    <property type="entry name" value="PurL_repeat2"/>
    <property type="match status" value="1"/>
</dbReference>
<dbReference type="RefSeq" id="WP_116495915.1">
    <property type="nucleotide sequence ID" value="NZ_QENZ01000003.1"/>
</dbReference>
<sequence>MNVRVFIEKRPDFAIESQKLYEELSAFSSIKELKVYTIYDLFETTKQEAEGIVQRVLADNVTDIIHWEQPQAEHAFAIESLPGQYDQRADSALQCARLIYPQTQVQITSGQLLTFAGVAENELSKIKDFCINTVESREKDLNELSLQKAKQPDAVKDLDDFIELSEDEIKSYTKENGLAMGADDLLFIQDFFKKEQRNPTETELAVLDTYWSDHCRHTTFETELSEIQISGQFEKTIQSILERYLEMRKFLGREQRPVTLMDLAVIVAKYLHKEGKLDDLVISDEINACTIEVPVKVDGKDEEWLLLFKNETHNHPTEIEPFGGASTCIGGAIRDPLSGRAFVYQAMRVTGAANVKEPISETLEGKLPQKKITKEAAHGYSSYGNQIGLATTHISEVYDEGYKAKRMEVGMVVGAVPKDWVRREKPEAGDKIILLGGKTGRDGCGGATGSSKEHNADAIKEMSTEVQKGNAVEERKIQRFFRNKTVTQLIKKCNDFGAGGVSVAIGELADGLDIDLDKVPVKYKGLNGTELAISESQERMAVVVEDANVKSFIELATKENLQATVVAEVTDTNHLRMYWKGDKIVDLNRDFLDTNGIHKKAQARIDSPEYPNPLEKVPEFNEENIKKHFESLNGGSQKGLSLLFDSSIGTSTVLMPYGGRYQETPAEGSVQKLPMTGKSKTNTVSIASWGFHPEISKWSTVHGGAYAVVESIAKVVAMGGDYKKIRFSFQEYFRKLGNDPKNWGLPLGSLLGAFAMQDGFELAAIGGKDSMSGTFHDLHVPPTLISFAVATEDVKNVVSSEFKAPDEYIYLLSHEAKEDFMPDVEQLEQNFELITDLAHQGKITAAMTVKDGGVASTLAKMSFGNRIGFEVNENGASLQLAIGSVVISSKEKLDDKSLIYLGKTTDSSKLIFNNEEMSRCPLMHSYQRTFDDVFPRKTNEKGLVNFPVSDKKLNFHPSKVATPKVCIPVFPGTNCEYDTQRAFEREGATTEFVVFNNQSPQAIEESLVALENSLESSQILMLSGGFSAGDEPDGSAKYIVSILRSQRIATAIQRFLEKDGLILGICNGFQALMKSGLLPYGDMRTLTQDSPTLTFNSMGQHLSMMSDVEIASVASPWLYNDKVGDIYTIPISHGEGRFYANDKVLNDLYDEGQVGTRYVDENGKATMKSPYNPNGSVGAIEGIISPCGKIYGRMGHPERYEEGLFKNIPTAKYHNIFKSGVDALK</sequence>
<dbReference type="Pfam" id="PF18072">
    <property type="entry name" value="FGAR-AT_linker"/>
    <property type="match status" value="1"/>
</dbReference>
<evidence type="ECO:0000313" key="9">
    <source>
        <dbReference type="EMBL" id="PVX52378.1"/>
    </source>
</evidence>
<dbReference type="Pfam" id="PF02769">
    <property type="entry name" value="AIRS_C"/>
    <property type="match status" value="1"/>
</dbReference>
<dbReference type="GO" id="GO:0046872">
    <property type="term" value="F:metal ion binding"/>
    <property type="evidence" value="ECO:0007669"/>
    <property type="project" value="UniProtKB-KW"/>
</dbReference>
<dbReference type="NCBIfam" id="TIGR01857">
    <property type="entry name" value="FGAM-synthase"/>
    <property type="match status" value="1"/>
</dbReference>
<keyword evidence="2" id="KW-0479">Metal-binding</keyword>
<accession>A0A7L4URH5</accession>
<keyword evidence="10" id="KW-1185">Reference proteome</keyword>
<keyword evidence="4" id="KW-0658">Purine biosynthesis</keyword>
<evidence type="ECO:0000259" key="8">
    <source>
        <dbReference type="Pfam" id="PF18072"/>
    </source>
</evidence>
<dbReference type="Proteomes" id="UP000251835">
    <property type="component" value="Unassembled WGS sequence"/>
</dbReference>
<dbReference type="FunFam" id="3.30.1330.10:FF:000013">
    <property type="entry name" value="Phosphoribosylformylglycinamidine synthase"/>
    <property type="match status" value="1"/>
</dbReference>
<keyword evidence="1" id="KW-0436">Ligase</keyword>
<gene>
    <name evidence="9" type="ORF">C7377_0692</name>
</gene>
<dbReference type="InterPro" id="IPR036921">
    <property type="entry name" value="PurM-like_N_sf"/>
</dbReference>
<dbReference type="InterPro" id="IPR029062">
    <property type="entry name" value="Class_I_gatase-like"/>
</dbReference>
<dbReference type="PANTHER" id="PTHR10099:SF1">
    <property type="entry name" value="PHOSPHORIBOSYLFORMYLGLYCINAMIDINE SYNTHASE"/>
    <property type="match status" value="1"/>
</dbReference>
<dbReference type="SUPFAM" id="SSF55326">
    <property type="entry name" value="PurM N-terminal domain-like"/>
    <property type="match status" value="2"/>
</dbReference>
<dbReference type="GO" id="GO:0005524">
    <property type="term" value="F:ATP binding"/>
    <property type="evidence" value="ECO:0007669"/>
    <property type="project" value="UniProtKB-KW"/>
</dbReference>
<evidence type="ECO:0000256" key="2">
    <source>
        <dbReference type="ARBA" id="ARBA00022723"/>
    </source>
</evidence>
<keyword evidence="3" id="KW-0547">Nucleotide-binding</keyword>
<dbReference type="InterPro" id="IPR036676">
    <property type="entry name" value="PurM-like_C_sf"/>
</dbReference>
<dbReference type="PROSITE" id="PS51273">
    <property type="entry name" value="GATASE_TYPE_1"/>
    <property type="match status" value="1"/>
</dbReference>
<evidence type="ECO:0000313" key="10">
    <source>
        <dbReference type="Proteomes" id="UP000251835"/>
    </source>
</evidence>